<accession>A0A1I2DNX5</accession>
<protein>
    <recommendedName>
        <fullName evidence="3">PIN domain-containing protein</fullName>
    </recommendedName>
</protein>
<dbReference type="STRING" id="662367.SAMN05216167_1207"/>
<name>A0A1I2DNX5_9BACT</name>
<keyword evidence="2" id="KW-1185">Reference proteome</keyword>
<gene>
    <name evidence="1" type="ORF">SAMN05216167_1207</name>
</gene>
<dbReference type="AlphaFoldDB" id="A0A1I2DNX5"/>
<evidence type="ECO:0000313" key="2">
    <source>
        <dbReference type="Proteomes" id="UP000198598"/>
    </source>
</evidence>
<sequence>MIHSPRFVALIDACVLYPAPIRDLLLNIADLDLYTPK</sequence>
<evidence type="ECO:0000313" key="1">
    <source>
        <dbReference type="EMBL" id="SFE82196.1"/>
    </source>
</evidence>
<reference evidence="1 2" key="1">
    <citation type="submission" date="2016-10" db="EMBL/GenBank/DDBJ databases">
        <authorList>
            <person name="de Groot N.N."/>
        </authorList>
    </citation>
    <scope>NUCLEOTIDE SEQUENCE [LARGE SCALE GENOMIC DNA]</scope>
    <source>
        <strain evidence="1 2">DSM 26130</strain>
    </source>
</reference>
<organism evidence="1 2">
    <name type="scientific">Spirosoma endophyticum</name>
    <dbReference type="NCBI Taxonomy" id="662367"/>
    <lineage>
        <taxon>Bacteria</taxon>
        <taxon>Pseudomonadati</taxon>
        <taxon>Bacteroidota</taxon>
        <taxon>Cytophagia</taxon>
        <taxon>Cytophagales</taxon>
        <taxon>Cytophagaceae</taxon>
        <taxon>Spirosoma</taxon>
    </lineage>
</organism>
<proteinExistence type="predicted"/>
<dbReference type="Proteomes" id="UP000198598">
    <property type="component" value="Unassembled WGS sequence"/>
</dbReference>
<evidence type="ECO:0008006" key="3">
    <source>
        <dbReference type="Google" id="ProtNLM"/>
    </source>
</evidence>
<dbReference type="EMBL" id="FOLQ01000020">
    <property type="protein sequence ID" value="SFE82196.1"/>
    <property type="molecule type" value="Genomic_DNA"/>
</dbReference>